<accession>A0ABZ1D407</accession>
<dbReference type="InterPro" id="IPR051783">
    <property type="entry name" value="NAD(P)-dependent_oxidoreduct"/>
</dbReference>
<gene>
    <name evidence="2" type="ORF">IL334_005637</name>
</gene>
<sequence length="296" mass="31744">MKVFVTGGSGWVGKHVVPELIAHGHKVLALARSNDAAKALEGQGAQVVRGTLEDIDILQSSAKDSDAVIHLAYIHDFANFAGKPAQVDFAAVKALCSALAGTNKPFVGTSGLVGLGGEQNETDKAGGGQRQESEDIAFSFTSKGLRPIVIRLAPCVHGDGDWGFIVFLTKIAKEKGHTAYIDKGDNEWVGVHVKDAAKLYRLVIENQSIPGGTALHAAEPKGLKFKQVSEIINKKLDLKEEPKSVSGDQAGEYFGFMKHFAGGNTQPKTQITKNLTGWELTEKTLEEDLETGTYFD</sequence>
<reference evidence="2 3" key="1">
    <citation type="submission" date="2024-01" db="EMBL/GenBank/DDBJ databases">
        <title>Comparative genomics of Cryptococcus and Kwoniella reveals pathogenesis evolution and contrasting modes of karyotype evolution via chromosome fusion or intercentromeric recombination.</title>
        <authorList>
            <person name="Coelho M.A."/>
            <person name="David-Palma M."/>
            <person name="Shea T."/>
            <person name="Bowers K."/>
            <person name="McGinley-Smith S."/>
            <person name="Mohammad A.W."/>
            <person name="Gnirke A."/>
            <person name="Yurkov A.M."/>
            <person name="Nowrousian M."/>
            <person name="Sun S."/>
            <person name="Cuomo C.A."/>
            <person name="Heitman J."/>
        </authorList>
    </citation>
    <scope>NUCLEOTIDE SEQUENCE [LARGE SCALE GENOMIC DNA]</scope>
    <source>
        <strain evidence="2">CBS 11374</strain>
    </source>
</reference>
<keyword evidence="3" id="KW-1185">Reference proteome</keyword>
<dbReference type="Proteomes" id="UP001329825">
    <property type="component" value="Chromosome 7"/>
</dbReference>
<dbReference type="SUPFAM" id="SSF51735">
    <property type="entry name" value="NAD(P)-binding Rossmann-fold domains"/>
    <property type="match status" value="1"/>
</dbReference>
<dbReference type="InterPro" id="IPR001509">
    <property type="entry name" value="Epimerase_deHydtase"/>
</dbReference>
<feature type="domain" description="NAD-dependent epimerase/dehydratase" evidence="1">
    <location>
        <begin position="3"/>
        <end position="207"/>
    </location>
</feature>
<organism evidence="2 3">
    <name type="scientific">Kwoniella shivajii</name>
    <dbReference type="NCBI Taxonomy" id="564305"/>
    <lineage>
        <taxon>Eukaryota</taxon>
        <taxon>Fungi</taxon>
        <taxon>Dikarya</taxon>
        <taxon>Basidiomycota</taxon>
        <taxon>Agaricomycotina</taxon>
        <taxon>Tremellomycetes</taxon>
        <taxon>Tremellales</taxon>
        <taxon>Cryptococcaceae</taxon>
        <taxon>Kwoniella</taxon>
    </lineage>
</organism>
<evidence type="ECO:0000313" key="2">
    <source>
        <dbReference type="EMBL" id="WRT68658.1"/>
    </source>
</evidence>
<protein>
    <recommendedName>
        <fullName evidence="1">NAD-dependent epimerase/dehydratase domain-containing protein</fullName>
    </recommendedName>
</protein>
<dbReference type="InterPro" id="IPR036291">
    <property type="entry name" value="NAD(P)-bd_dom_sf"/>
</dbReference>
<proteinExistence type="predicted"/>
<dbReference type="GeneID" id="87957767"/>
<dbReference type="Pfam" id="PF01370">
    <property type="entry name" value="Epimerase"/>
    <property type="match status" value="1"/>
</dbReference>
<dbReference type="PANTHER" id="PTHR48079">
    <property type="entry name" value="PROTEIN YEEZ"/>
    <property type="match status" value="1"/>
</dbReference>
<dbReference type="RefSeq" id="XP_062793397.1">
    <property type="nucleotide sequence ID" value="XM_062937346.1"/>
</dbReference>
<dbReference type="EMBL" id="CP141887">
    <property type="protein sequence ID" value="WRT68658.1"/>
    <property type="molecule type" value="Genomic_DNA"/>
</dbReference>
<dbReference type="CDD" id="cd05262">
    <property type="entry name" value="SDR_a7"/>
    <property type="match status" value="1"/>
</dbReference>
<evidence type="ECO:0000313" key="3">
    <source>
        <dbReference type="Proteomes" id="UP001329825"/>
    </source>
</evidence>
<dbReference type="Gene3D" id="3.40.50.720">
    <property type="entry name" value="NAD(P)-binding Rossmann-like Domain"/>
    <property type="match status" value="1"/>
</dbReference>
<name>A0ABZ1D407_9TREE</name>
<dbReference type="PANTHER" id="PTHR48079:SF9">
    <property type="entry name" value="PUTATIVE-RELATED"/>
    <property type="match status" value="1"/>
</dbReference>
<evidence type="ECO:0000259" key="1">
    <source>
        <dbReference type="Pfam" id="PF01370"/>
    </source>
</evidence>